<name>A0A967F2M9_9PROT</name>
<dbReference type="PROSITE" id="PS50192">
    <property type="entry name" value="T_SNARE"/>
    <property type="match status" value="1"/>
</dbReference>
<feature type="domain" description="T-SNARE coiled-coil homology" evidence="9">
    <location>
        <begin position="469"/>
        <end position="531"/>
    </location>
</feature>
<comment type="similarity">
    <text evidence="4">Belongs to the methyl-accepting chemotaxis (MCP) protein family.</text>
</comment>
<dbReference type="InterPro" id="IPR003660">
    <property type="entry name" value="HAMP_dom"/>
</dbReference>
<keyword evidence="12" id="KW-1185">Reference proteome</keyword>
<evidence type="ECO:0000256" key="5">
    <source>
        <dbReference type="PROSITE-ProRule" id="PRU00284"/>
    </source>
</evidence>
<feature type="compositionally biased region" description="Basic and acidic residues" evidence="6">
    <location>
        <begin position="327"/>
        <end position="337"/>
    </location>
</feature>
<sequence length="574" mass="60961">MKPFAKFKSIKLTSKTMVLTIVLIVLAVAACATAAIIAIQAEIQNQVVDRQSSSLRIAADIFAEKHPELQVSHNASQVEKIVIDGVPDFPDHEMIDRIGYLTGETATVFVWDQESQDFWRRTTNIKKDDGSRAIGTPLGRKGAVYPIVAKGETFRGEAVILGKAYYTIYQPIFAPDGKVIGILYAGVLKSNVNAVLNTLTSKLAITAGLATLITALVAFFTFRMLLRPLPRLAEVMDRLARDDTEVEVAYQGQGDEVGDMARAVQVFKENALEKRRLEQERHEREATAAAEKREAMTSLANEFEQSVAVKVNSVLEAATNIDTSTRQVRDLASETSEKSSQVSGAAEGASGNVDSVAAAAEEMSASIAEIARRASESAKIAAGAVQEADSTNETVQSLDVAAQKIGDVVKLINEIAEQTNLLALNATIEAARAGEAGKGFAVVANEVKTLASQTTKATEEISGQINAMQQATTEAVAAIASIRGVIGQVNESTTAIASAVEEQNAATQEIGRNVESAASDTTKVSSTIAEVRSASEQTMTAVEQAVTAIDGLNNDAGTLKQEVGAFLGKVRQSA</sequence>
<dbReference type="PROSITE" id="PS50111">
    <property type="entry name" value="CHEMOTAXIS_TRANSDUC_2"/>
    <property type="match status" value="1"/>
</dbReference>
<evidence type="ECO:0000256" key="6">
    <source>
        <dbReference type="SAM" id="MobiDB-lite"/>
    </source>
</evidence>
<dbReference type="GO" id="GO:0004888">
    <property type="term" value="F:transmembrane signaling receptor activity"/>
    <property type="evidence" value="ECO:0007669"/>
    <property type="project" value="InterPro"/>
</dbReference>
<dbReference type="SMART" id="SM00304">
    <property type="entry name" value="HAMP"/>
    <property type="match status" value="1"/>
</dbReference>
<dbReference type="InterPro" id="IPR004090">
    <property type="entry name" value="Chemotax_Me-accpt_rcpt"/>
</dbReference>
<evidence type="ECO:0000313" key="12">
    <source>
        <dbReference type="Proteomes" id="UP000761264"/>
    </source>
</evidence>
<protein>
    <submittedName>
        <fullName evidence="11">HAMP domain-containing protein</fullName>
    </submittedName>
</protein>
<dbReference type="Pfam" id="PF00015">
    <property type="entry name" value="MCPsignal"/>
    <property type="match status" value="1"/>
</dbReference>
<keyword evidence="7" id="KW-0472">Membrane</keyword>
<dbReference type="InterPro" id="IPR000727">
    <property type="entry name" value="T_SNARE_dom"/>
</dbReference>
<dbReference type="SUPFAM" id="SSF103190">
    <property type="entry name" value="Sensory domain-like"/>
    <property type="match status" value="1"/>
</dbReference>
<feature type="domain" description="HAMP" evidence="10">
    <location>
        <begin position="223"/>
        <end position="276"/>
    </location>
</feature>
<dbReference type="PROSITE" id="PS51257">
    <property type="entry name" value="PROKAR_LIPOPROTEIN"/>
    <property type="match status" value="1"/>
</dbReference>
<keyword evidence="2" id="KW-0997">Cell inner membrane</keyword>
<reference evidence="11" key="1">
    <citation type="submission" date="2020-03" db="EMBL/GenBank/DDBJ databases">
        <title>Genome of Pelagibius litoralis DSM 21314T.</title>
        <authorList>
            <person name="Wang G."/>
        </authorList>
    </citation>
    <scope>NUCLEOTIDE SEQUENCE</scope>
    <source>
        <strain evidence="11">DSM 21314</strain>
    </source>
</reference>
<evidence type="ECO:0000256" key="4">
    <source>
        <dbReference type="ARBA" id="ARBA00029447"/>
    </source>
</evidence>
<dbReference type="SMART" id="SM00283">
    <property type="entry name" value="MA"/>
    <property type="match status" value="1"/>
</dbReference>
<dbReference type="Gene3D" id="6.10.340.10">
    <property type="match status" value="1"/>
</dbReference>
<dbReference type="RefSeq" id="WP_167230250.1">
    <property type="nucleotide sequence ID" value="NZ_JAAQPH010000028.1"/>
</dbReference>
<organism evidence="11 12">
    <name type="scientific">Pelagibius litoralis</name>
    <dbReference type="NCBI Taxonomy" id="374515"/>
    <lineage>
        <taxon>Bacteria</taxon>
        <taxon>Pseudomonadati</taxon>
        <taxon>Pseudomonadota</taxon>
        <taxon>Alphaproteobacteria</taxon>
        <taxon>Rhodospirillales</taxon>
        <taxon>Rhodovibrionaceae</taxon>
        <taxon>Pelagibius</taxon>
    </lineage>
</organism>
<dbReference type="PRINTS" id="PR00260">
    <property type="entry name" value="CHEMTRNSDUCR"/>
</dbReference>
<evidence type="ECO:0000259" key="10">
    <source>
        <dbReference type="PROSITE" id="PS50885"/>
    </source>
</evidence>
<feature type="domain" description="Methyl-accepting transducer" evidence="8">
    <location>
        <begin position="317"/>
        <end position="553"/>
    </location>
</feature>
<dbReference type="InterPro" id="IPR033462">
    <property type="entry name" value="Cache_3-Cache_2"/>
</dbReference>
<evidence type="ECO:0000313" key="11">
    <source>
        <dbReference type="EMBL" id="NIA71888.1"/>
    </source>
</evidence>
<dbReference type="PROSITE" id="PS50885">
    <property type="entry name" value="HAMP"/>
    <property type="match status" value="1"/>
</dbReference>
<evidence type="ECO:0000259" key="8">
    <source>
        <dbReference type="PROSITE" id="PS50111"/>
    </source>
</evidence>
<dbReference type="Pfam" id="PF17201">
    <property type="entry name" value="Cache_3-Cache_2"/>
    <property type="match status" value="1"/>
</dbReference>
<dbReference type="PANTHER" id="PTHR32089:SF112">
    <property type="entry name" value="LYSOZYME-LIKE PROTEIN-RELATED"/>
    <property type="match status" value="1"/>
</dbReference>
<comment type="subcellular location">
    <subcellularLocation>
        <location evidence="1">Cell inner membrane</location>
        <topology evidence="1">Multi-pass membrane protein</topology>
    </subcellularLocation>
</comment>
<keyword evidence="7" id="KW-1133">Transmembrane helix</keyword>
<keyword evidence="2" id="KW-1003">Cell membrane</keyword>
<evidence type="ECO:0000259" key="9">
    <source>
        <dbReference type="PROSITE" id="PS50192"/>
    </source>
</evidence>
<dbReference type="GO" id="GO:0006935">
    <property type="term" value="P:chemotaxis"/>
    <property type="evidence" value="ECO:0007669"/>
    <property type="project" value="InterPro"/>
</dbReference>
<dbReference type="EMBL" id="JAAQPH010000028">
    <property type="protein sequence ID" value="NIA71888.1"/>
    <property type="molecule type" value="Genomic_DNA"/>
</dbReference>
<feature type="region of interest" description="Disordered" evidence="6">
    <location>
        <begin position="326"/>
        <end position="351"/>
    </location>
</feature>
<proteinExistence type="inferred from homology"/>
<feature type="transmembrane region" description="Helical" evidence="7">
    <location>
        <begin position="203"/>
        <end position="226"/>
    </location>
</feature>
<comment type="caution">
    <text evidence="11">The sequence shown here is derived from an EMBL/GenBank/DDBJ whole genome shotgun (WGS) entry which is preliminary data.</text>
</comment>
<keyword evidence="7" id="KW-0812">Transmembrane</keyword>
<dbReference type="GO" id="GO:0007165">
    <property type="term" value="P:signal transduction"/>
    <property type="evidence" value="ECO:0007669"/>
    <property type="project" value="UniProtKB-KW"/>
</dbReference>
<gene>
    <name evidence="11" type="ORF">HBA54_25140</name>
</gene>
<dbReference type="AlphaFoldDB" id="A0A967F2M9"/>
<evidence type="ECO:0000256" key="7">
    <source>
        <dbReference type="SAM" id="Phobius"/>
    </source>
</evidence>
<evidence type="ECO:0000256" key="1">
    <source>
        <dbReference type="ARBA" id="ARBA00004429"/>
    </source>
</evidence>
<evidence type="ECO:0000256" key="3">
    <source>
        <dbReference type="ARBA" id="ARBA00023224"/>
    </source>
</evidence>
<accession>A0A967F2M9</accession>
<dbReference type="Gene3D" id="1.10.287.950">
    <property type="entry name" value="Methyl-accepting chemotaxis protein"/>
    <property type="match status" value="1"/>
</dbReference>
<dbReference type="InterPro" id="IPR029151">
    <property type="entry name" value="Sensor-like_sf"/>
</dbReference>
<dbReference type="Proteomes" id="UP000761264">
    <property type="component" value="Unassembled WGS sequence"/>
</dbReference>
<evidence type="ECO:0000256" key="2">
    <source>
        <dbReference type="ARBA" id="ARBA00022519"/>
    </source>
</evidence>
<dbReference type="SUPFAM" id="SSF58104">
    <property type="entry name" value="Methyl-accepting chemotaxis protein (MCP) signaling domain"/>
    <property type="match status" value="1"/>
</dbReference>
<dbReference type="InterPro" id="IPR004089">
    <property type="entry name" value="MCPsignal_dom"/>
</dbReference>
<dbReference type="GO" id="GO:0005886">
    <property type="term" value="C:plasma membrane"/>
    <property type="evidence" value="ECO:0007669"/>
    <property type="project" value="UniProtKB-SubCell"/>
</dbReference>
<dbReference type="Pfam" id="PF00672">
    <property type="entry name" value="HAMP"/>
    <property type="match status" value="1"/>
</dbReference>
<dbReference type="PANTHER" id="PTHR32089">
    <property type="entry name" value="METHYL-ACCEPTING CHEMOTAXIS PROTEIN MCPB"/>
    <property type="match status" value="1"/>
</dbReference>
<keyword evidence="3 5" id="KW-0807">Transducer</keyword>